<accession>A0A517YWU2</accession>
<dbReference type="EMBL" id="CP036425">
    <property type="protein sequence ID" value="QDU34686.1"/>
    <property type="molecule type" value="Genomic_DNA"/>
</dbReference>
<evidence type="ECO:0000313" key="1">
    <source>
        <dbReference type="EMBL" id="QDU34686.1"/>
    </source>
</evidence>
<protein>
    <submittedName>
        <fullName evidence="1">Uncharacterized protein</fullName>
    </submittedName>
</protein>
<keyword evidence="2" id="KW-1185">Reference proteome</keyword>
<evidence type="ECO:0000313" key="2">
    <source>
        <dbReference type="Proteomes" id="UP000317369"/>
    </source>
</evidence>
<dbReference type="AlphaFoldDB" id="A0A517YWU2"/>
<dbReference type="KEGG" id="pcor:KS4_27600"/>
<sequence length="42" mass="4567">MYARGECCVGAIVVGICDQTRIEMNRAFGRLLLQPRLGLGGE</sequence>
<reference evidence="1 2" key="1">
    <citation type="submission" date="2019-02" db="EMBL/GenBank/DDBJ databases">
        <title>Deep-cultivation of Planctomycetes and their phenomic and genomic characterization uncovers novel biology.</title>
        <authorList>
            <person name="Wiegand S."/>
            <person name="Jogler M."/>
            <person name="Boedeker C."/>
            <person name="Pinto D."/>
            <person name="Vollmers J."/>
            <person name="Rivas-Marin E."/>
            <person name="Kohn T."/>
            <person name="Peeters S.H."/>
            <person name="Heuer A."/>
            <person name="Rast P."/>
            <person name="Oberbeckmann S."/>
            <person name="Bunk B."/>
            <person name="Jeske O."/>
            <person name="Meyerdierks A."/>
            <person name="Storesund J.E."/>
            <person name="Kallscheuer N."/>
            <person name="Luecker S."/>
            <person name="Lage O.M."/>
            <person name="Pohl T."/>
            <person name="Merkel B.J."/>
            <person name="Hornburger P."/>
            <person name="Mueller R.-W."/>
            <person name="Bruemmer F."/>
            <person name="Labrenz M."/>
            <person name="Spormann A.M."/>
            <person name="Op den Camp H."/>
            <person name="Overmann J."/>
            <person name="Amann R."/>
            <person name="Jetten M.S.M."/>
            <person name="Mascher T."/>
            <person name="Medema M.H."/>
            <person name="Devos D.P."/>
            <person name="Kaster A.-K."/>
            <person name="Ovreas L."/>
            <person name="Rohde M."/>
            <person name="Galperin M.Y."/>
            <person name="Jogler C."/>
        </authorList>
    </citation>
    <scope>NUCLEOTIDE SEQUENCE [LARGE SCALE GENOMIC DNA]</scope>
    <source>
        <strain evidence="1 2">KS4</strain>
    </source>
</reference>
<proteinExistence type="predicted"/>
<dbReference type="Proteomes" id="UP000317369">
    <property type="component" value="Chromosome"/>
</dbReference>
<name>A0A517YWU2_9BACT</name>
<gene>
    <name evidence="1" type="ORF">KS4_27600</name>
</gene>
<organism evidence="1 2">
    <name type="scientific">Poriferisphaera corsica</name>
    <dbReference type="NCBI Taxonomy" id="2528020"/>
    <lineage>
        <taxon>Bacteria</taxon>
        <taxon>Pseudomonadati</taxon>
        <taxon>Planctomycetota</taxon>
        <taxon>Phycisphaerae</taxon>
        <taxon>Phycisphaerales</taxon>
        <taxon>Phycisphaeraceae</taxon>
        <taxon>Poriferisphaera</taxon>
    </lineage>
</organism>